<evidence type="ECO:0000313" key="2">
    <source>
        <dbReference type="EMBL" id="MBV0902850.1"/>
    </source>
</evidence>
<dbReference type="RefSeq" id="WP_162414419.1">
    <property type="nucleotide sequence ID" value="NZ_JAHQXE010000004.1"/>
</dbReference>
<proteinExistence type="predicted"/>
<sequence length="118" mass="13471">MTASDLSADRIHDLLAAGRRRYTLYCLYMYANPIRLSDVAGQIVEWEYDAPADERLDERLAIYTSLYHIHVPKLAEADVVAYDRSDELIELGPNAEQIRPYLEQAAEIDLDETDLSPL</sequence>
<dbReference type="EMBL" id="JAHQXE010000004">
    <property type="protein sequence ID" value="MBV0902850.1"/>
    <property type="molecule type" value="Genomic_DNA"/>
</dbReference>
<name>A0AA41G271_9EURY</name>
<dbReference type="Proteomes" id="UP001166304">
    <property type="component" value="Unassembled WGS sequence"/>
</dbReference>
<feature type="domain" description="DUF7344" evidence="1">
    <location>
        <begin position="12"/>
        <end position="90"/>
    </location>
</feature>
<evidence type="ECO:0000259" key="1">
    <source>
        <dbReference type="Pfam" id="PF24035"/>
    </source>
</evidence>
<comment type="caution">
    <text evidence="2">The sequence shown here is derived from an EMBL/GenBank/DDBJ whole genome shotgun (WGS) entry which is preliminary data.</text>
</comment>
<dbReference type="AlphaFoldDB" id="A0AA41G271"/>
<organism evidence="2 3">
    <name type="scientific">Haloarcula salina</name>
    <dbReference type="NCBI Taxonomy" id="1429914"/>
    <lineage>
        <taxon>Archaea</taxon>
        <taxon>Methanobacteriati</taxon>
        <taxon>Methanobacteriota</taxon>
        <taxon>Stenosarchaea group</taxon>
        <taxon>Halobacteria</taxon>
        <taxon>Halobacteriales</taxon>
        <taxon>Haloarculaceae</taxon>
        <taxon>Haloarcula</taxon>
    </lineage>
</organism>
<dbReference type="Pfam" id="PF24035">
    <property type="entry name" value="DUF7344"/>
    <property type="match status" value="1"/>
</dbReference>
<dbReference type="InterPro" id="IPR055768">
    <property type="entry name" value="DUF7344"/>
</dbReference>
<reference evidence="2" key="1">
    <citation type="submission" date="2021-06" db="EMBL/GenBank/DDBJ databases">
        <title>New haloarchaea isolates fom saline soil.</title>
        <authorList>
            <person name="Duran-Viseras A."/>
            <person name="Sanchez-Porro C.S."/>
            <person name="Ventosa A."/>
        </authorList>
    </citation>
    <scope>NUCLEOTIDE SEQUENCE</scope>
    <source>
        <strain evidence="2">JCM 18369</strain>
    </source>
</reference>
<keyword evidence="3" id="KW-1185">Reference proteome</keyword>
<accession>A0AA41G271</accession>
<protein>
    <recommendedName>
        <fullName evidence="1">DUF7344 domain-containing protein</fullName>
    </recommendedName>
</protein>
<evidence type="ECO:0000313" key="3">
    <source>
        <dbReference type="Proteomes" id="UP001166304"/>
    </source>
</evidence>
<gene>
    <name evidence="2" type="ORF">KTS37_13735</name>
</gene>